<dbReference type="InterPro" id="IPR029063">
    <property type="entry name" value="SAM-dependent_MTases_sf"/>
</dbReference>
<name>A0A0F9DNF3_9ZZZZ</name>
<reference evidence="1" key="1">
    <citation type="journal article" date="2015" name="Nature">
        <title>Complex archaea that bridge the gap between prokaryotes and eukaryotes.</title>
        <authorList>
            <person name="Spang A."/>
            <person name="Saw J.H."/>
            <person name="Jorgensen S.L."/>
            <person name="Zaremba-Niedzwiedzka K."/>
            <person name="Martijn J."/>
            <person name="Lind A.E."/>
            <person name="van Eijk R."/>
            <person name="Schleper C."/>
            <person name="Guy L."/>
            <person name="Ettema T.J."/>
        </authorList>
    </citation>
    <scope>NUCLEOTIDE SEQUENCE</scope>
</reference>
<sequence>MALDVTELCWQSHTDKHHGEFPHSVLYDTLFSSFRDKPICFLEIGVNKGGSIAVWEEYFPNATLLATDVNPKSQRRATERTKVTLVDQFDFFAMRDYAEENGPFDIVIDDGSHYSSHQILTLET</sequence>
<dbReference type="Gene3D" id="3.40.50.150">
    <property type="entry name" value="Vaccinia Virus protein VP39"/>
    <property type="match status" value="1"/>
</dbReference>
<dbReference type="AlphaFoldDB" id="A0A0F9DNF3"/>
<evidence type="ECO:0000313" key="1">
    <source>
        <dbReference type="EMBL" id="KKL55326.1"/>
    </source>
</evidence>
<dbReference type="EMBL" id="LAZR01030877">
    <property type="protein sequence ID" value="KKL55326.1"/>
    <property type="molecule type" value="Genomic_DNA"/>
</dbReference>
<accession>A0A0F9DNF3</accession>
<comment type="caution">
    <text evidence="1">The sequence shown here is derived from an EMBL/GenBank/DDBJ whole genome shotgun (WGS) entry which is preliminary data.</text>
</comment>
<evidence type="ECO:0008006" key="2">
    <source>
        <dbReference type="Google" id="ProtNLM"/>
    </source>
</evidence>
<gene>
    <name evidence="1" type="ORF">LCGC14_2256570</name>
</gene>
<dbReference type="SUPFAM" id="SSF53335">
    <property type="entry name" value="S-adenosyl-L-methionine-dependent methyltransferases"/>
    <property type="match status" value="1"/>
</dbReference>
<proteinExistence type="predicted"/>
<organism evidence="1">
    <name type="scientific">marine sediment metagenome</name>
    <dbReference type="NCBI Taxonomy" id="412755"/>
    <lineage>
        <taxon>unclassified sequences</taxon>
        <taxon>metagenomes</taxon>
        <taxon>ecological metagenomes</taxon>
    </lineage>
</organism>
<protein>
    <recommendedName>
        <fullName evidence="2">Class I SAM-dependent methyltransferase</fullName>
    </recommendedName>
</protein>